<feature type="domain" description="Gamma-butyrobetaine hydroxylase-like N-terminal" evidence="18">
    <location>
        <begin position="154"/>
        <end position="220"/>
    </location>
</feature>
<evidence type="ECO:0000256" key="1">
    <source>
        <dbReference type="ARBA" id="ARBA00001954"/>
    </source>
</evidence>
<evidence type="ECO:0000256" key="14">
    <source>
        <dbReference type="ARBA" id="ARBA00046008"/>
    </source>
</evidence>
<comment type="function">
    <text evidence="14">Converts trimethyllysine (TML) into hydroxytrimethyllysine (HTML).</text>
</comment>
<comment type="caution">
    <text evidence="19">The sequence shown here is derived from an EMBL/GenBank/DDBJ whole genome shotgun (WGS) entry which is preliminary data.</text>
</comment>
<keyword evidence="7" id="KW-0124">Carnitine biosynthesis</keyword>
<dbReference type="GO" id="GO:0045329">
    <property type="term" value="P:carnitine biosynthetic process"/>
    <property type="evidence" value="ECO:0007669"/>
    <property type="project" value="UniProtKB-KW"/>
</dbReference>
<evidence type="ECO:0000256" key="10">
    <source>
        <dbReference type="ARBA" id="ARBA00023004"/>
    </source>
</evidence>
<comment type="cofactor">
    <cofactor evidence="1">
        <name>Fe(2+)</name>
        <dbReference type="ChEBI" id="CHEBI:29033"/>
    </cofactor>
</comment>
<feature type="region of interest" description="Disordered" evidence="16">
    <location>
        <begin position="69"/>
        <end position="103"/>
    </location>
</feature>
<organism evidence="19 20">
    <name type="scientific">Teratosphaeria destructans</name>
    <dbReference type="NCBI Taxonomy" id="418781"/>
    <lineage>
        <taxon>Eukaryota</taxon>
        <taxon>Fungi</taxon>
        <taxon>Dikarya</taxon>
        <taxon>Ascomycota</taxon>
        <taxon>Pezizomycotina</taxon>
        <taxon>Dothideomycetes</taxon>
        <taxon>Dothideomycetidae</taxon>
        <taxon>Mycosphaerellales</taxon>
        <taxon>Teratosphaeriaceae</taxon>
        <taxon>Teratosphaeria</taxon>
    </lineage>
</organism>
<keyword evidence="6" id="KW-0479">Metal-binding</keyword>
<dbReference type="PANTHER" id="PTHR10696:SF51">
    <property type="entry name" value="TRIMETHYLLYSINE DIOXYGENASE, MITOCHONDRIAL"/>
    <property type="match status" value="1"/>
</dbReference>
<evidence type="ECO:0000256" key="11">
    <source>
        <dbReference type="ARBA" id="ARBA00030363"/>
    </source>
</evidence>
<dbReference type="InterPro" id="IPR003819">
    <property type="entry name" value="TauD/TfdA-like"/>
</dbReference>
<accession>A0A9W7SRT4</accession>
<dbReference type="Gene3D" id="3.30.2020.30">
    <property type="match status" value="1"/>
</dbReference>
<gene>
    <name evidence="19" type="ORF">Tdes44962_MAKER09822</name>
</gene>
<evidence type="ECO:0000256" key="5">
    <source>
        <dbReference type="ARBA" id="ARBA00012267"/>
    </source>
</evidence>
<evidence type="ECO:0000259" key="17">
    <source>
        <dbReference type="Pfam" id="PF02668"/>
    </source>
</evidence>
<evidence type="ECO:0000256" key="4">
    <source>
        <dbReference type="ARBA" id="ARBA00008654"/>
    </source>
</evidence>
<name>A0A9W7SRT4_9PEZI</name>
<evidence type="ECO:0000256" key="12">
    <source>
        <dbReference type="ARBA" id="ARBA00031778"/>
    </source>
</evidence>
<dbReference type="PANTHER" id="PTHR10696">
    <property type="entry name" value="GAMMA-BUTYROBETAINE HYDROXYLASE-RELATED"/>
    <property type="match status" value="1"/>
</dbReference>
<dbReference type="GO" id="GO:0005739">
    <property type="term" value="C:mitochondrion"/>
    <property type="evidence" value="ECO:0007669"/>
    <property type="project" value="TreeGrafter"/>
</dbReference>
<reference evidence="19 20" key="1">
    <citation type="journal article" date="2018" name="IMA Fungus">
        <title>IMA Genome-F 10: Nine draft genome sequences of Claviceps purpurea s.lat., including C. arundinis, C. humidiphila, and C. cf. spartinae, pseudomolecules for the pitch canker pathogen Fusarium circinatum, draft genome of Davidsoniella eucalypti, Grosmannia galeiformis, Quambalaria eucalypti, and Teratosphaeria destructans.</title>
        <authorList>
            <person name="Wingfield B.D."/>
            <person name="Liu M."/>
            <person name="Nguyen H.D."/>
            <person name="Lane F.A."/>
            <person name="Morgan S.W."/>
            <person name="De Vos L."/>
            <person name="Wilken P.M."/>
            <person name="Duong T.A."/>
            <person name="Aylward J."/>
            <person name="Coetzee M.P."/>
            <person name="Dadej K."/>
            <person name="De Beer Z.W."/>
            <person name="Findlay W."/>
            <person name="Havenga M."/>
            <person name="Kolarik M."/>
            <person name="Menzies J.G."/>
            <person name="Naidoo K."/>
            <person name="Pochopski O."/>
            <person name="Shoukouhi P."/>
            <person name="Santana Q.C."/>
            <person name="Seifert K.A."/>
            <person name="Soal N."/>
            <person name="Steenkamp E.T."/>
            <person name="Tatham C.T."/>
            <person name="van der Nest M.A."/>
            <person name="Wingfield M.J."/>
        </authorList>
    </citation>
    <scope>NUCLEOTIDE SEQUENCE [LARGE SCALE GENOMIC DNA]</scope>
    <source>
        <strain evidence="19">CMW44962</strain>
    </source>
</reference>
<evidence type="ECO:0000256" key="6">
    <source>
        <dbReference type="ARBA" id="ARBA00022723"/>
    </source>
</evidence>
<comment type="pathway">
    <text evidence="3">Amine and polyamine biosynthesis; carnitine biosynthesis.</text>
</comment>
<sequence length="524" mass="58055">MATLILTRNTARQALGRTWRHPPVRYQHAAPAADALDDLVTEPTMSQRSTYRTFDLGGQKLSYRIVDPEGQHSEPTQRHNAPAARNPLAPERAAGDPKLRRNKTKTGPLRIREMELRIYAAGPLQLEPYVEMPGFAKPFIDTDGQLRGHRKSGTFAVPGRWLRDMCTCPDCRHPDTAQKKINVLQDRRTGQVRHIRELPLPDTGEPAFEVSFADGHRSTIPAAAINNRNRGLILHAHRTGQIPVTPWKSDIASDPPTVDYASVHAGPGLGPLLRQIRQYGFCFVHDTPPSPDATRHLLQTIGPIRTTHYGGFYDFTSDLSSHDTAYTSEALPPHTDTTYFTEPAGLQALHLLSHTSGATSAFPDPSDPTDDTPGDWAPHLGGESTLVDGFATANHLFHADPDAYRLLSAYGVHAHASGNPGISLQPLQSAPPFHHDSLTGKLTQWYDAAAQFDALVRSPEWQYRFALRPGRLLLFDNWRVLHGRAAFTGKRRMCGGYIPRDDFISKFKATNWSREEIVASTVTG</sequence>
<evidence type="ECO:0000256" key="3">
    <source>
        <dbReference type="ARBA" id="ARBA00005022"/>
    </source>
</evidence>
<evidence type="ECO:0000256" key="9">
    <source>
        <dbReference type="ARBA" id="ARBA00023002"/>
    </source>
</evidence>
<dbReference type="Gene3D" id="3.60.130.10">
    <property type="entry name" value="Clavaminate synthase-like"/>
    <property type="match status" value="1"/>
</dbReference>
<dbReference type="InterPro" id="IPR038492">
    <property type="entry name" value="GBBH-like_N_sf"/>
</dbReference>
<proteinExistence type="inferred from homology"/>
<dbReference type="CDD" id="cd00250">
    <property type="entry name" value="CAS_like"/>
    <property type="match status" value="1"/>
</dbReference>
<protein>
    <recommendedName>
        <fullName evidence="5">trimethyllysine dioxygenase</fullName>
        <ecNumber evidence="5">1.14.11.8</ecNumber>
    </recommendedName>
    <alternativeName>
        <fullName evidence="12">Epsilon-trimethyllysine 2-oxoglutarate dioxygenase</fullName>
    </alternativeName>
    <alternativeName>
        <fullName evidence="11">TML hydroxylase</fullName>
    </alternativeName>
    <alternativeName>
        <fullName evidence="13">TML-alpha-ketoglutarate dioxygenase</fullName>
    </alternativeName>
</protein>
<evidence type="ECO:0000259" key="18">
    <source>
        <dbReference type="Pfam" id="PF06155"/>
    </source>
</evidence>
<dbReference type="Proteomes" id="UP001138500">
    <property type="component" value="Unassembled WGS sequence"/>
</dbReference>
<dbReference type="GO" id="GO:0046872">
    <property type="term" value="F:metal ion binding"/>
    <property type="evidence" value="ECO:0007669"/>
    <property type="project" value="UniProtKB-KW"/>
</dbReference>
<dbReference type="InterPro" id="IPR042098">
    <property type="entry name" value="TauD-like_sf"/>
</dbReference>
<dbReference type="EMBL" id="RIBY02001909">
    <property type="protein sequence ID" value="KAH9827158.1"/>
    <property type="molecule type" value="Genomic_DNA"/>
</dbReference>
<evidence type="ECO:0000256" key="16">
    <source>
        <dbReference type="SAM" id="MobiDB-lite"/>
    </source>
</evidence>
<dbReference type="SUPFAM" id="SSF51197">
    <property type="entry name" value="Clavaminate synthase-like"/>
    <property type="match status" value="1"/>
</dbReference>
<evidence type="ECO:0000256" key="2">
    <source>
        <dbReference type="ARBA" id="ARBA00001961"/>
    </source>
</evidence>
<evidence type="ECO:0000313" key="20">
    <source>
        <dbReference type="Proteomes" id="UP001138500"/>
    </source>
</evidence>
<keyword evidence="10" id="KW-0408">Iron</keyword>
<dbReference type="AlphaFoldDB" id="A0A9W7SRT4"/>
<evidence type="ECO:0000256" key="8">
    <source>
        <dbReference type="ARBA" id="ARBA00022964"/>
    </source>
</evidence>
<reference evidence="19 20" key="2">
    <citation type="journal article" date="2021" name="Curr. Genet.">
        <title>Genetic response to nitrogen starvation in the aggressive Eucalyptus foliar pathogen Teratosphaeria destructans.</title>
        <authorList>
            <person name="Havenga M."/>
            <person name="Wingfield B.D."/>
            <person name="Wingfield M.J."/>
            <person name="Dreyer L.L."/>
            <person name="Roets F."/>
            <person name="Aylward J."/>
        </authorList>
    </citation>
    <scope>NUCLEOTIDE SEQUENCE [LARGE SCALE GENOMIC DNA]</scope>
    <source>
        <strain evidence="19">CMW44962</strain>
    </source>
</reference>
<keyword evidence="8 19" id="KW-0223">Dioxygenase</keyword>
<dbReference type="GO" id="GO:0050353">
    <property type="term" value="F:trimethyllysine dioxygenase activity"/>
    <property type="evidence" value="ECO:0007669"/>
    <property type="project" value="UniProtKB-EC"/>
</dbReference>
<keyword evidence="9" id="KW-0560">Oxidoreductase</keyword>
<comment type="catalytic activity">
    <reaction evidence="15">
        <text>N(6),N(6),N(6)-trimethyl-L-lysine + 2-oxoglutarate + O2 = (3S)-3-hydroxy-N(6),N(6),N(6)-trimethyl-L-lysine + succinate + CO2</text>
        <dbReference type="Rhea" id="RHEA:14181"/>
        <dbReference type="ChEBI" id="CHEBI:15379"/>
        <dbReference type="ChEBI" id="CHEBI:16526"/>
        <dbReference type="ChEBI" id="CHEBI:16810"/>
        <dbReference type="ChEBI" id="CHEBI:30031"/>
        <dbReference type="ChEBI" id="CHEBI:58100"/>
        <dbReference type="ChEBI" id="CHEBI:141499"/>
        <dbReference type="EC" id="1.14.11.8"/>
    </reaction>
</comment>
<evidence type="ECO:0000313" key="19">
    <source>
        <dbReference type="EMBL" id="KAH9827158.1"/>
    </source>
</evidence>
<dbReference type="InterPro" id="IPR010376">
    <property type="entry name" value="GBBH-like_N"/>
</dbReference>
<dbReference type="Pfam" id="PF02668">
    <property type="entry name" value="TauD"/>
    <property type="match status" value="1"/>
</dbReference>
<evidence type="ECO:0000256" key="7">
    <source>
        <dbReference type="ARBA" id="ARBA00022873"/>
    </source>
</evidence>
<evidence type="ECO:0000256" key="13">
    <source>
        <dbReference type="ARBA" id="ARBA00032283"/>
    </source>
</evidence>
<dbReference type="OrthoDB" id="408743at2759"/>
<comment type="similarity">
    <text evidence="4">Belongs to the gamma-BBH/TMLD family.</text>
</comment>
<keyword evidence="20" id="KW-1185">Reference proteome</keyword>
<dbReference type="Pfam" id="PF06155">
    <property type="entry name" value="GBBH-like_N"/>
    <property type="match status" value="1"/>
</dbReference>
<dbReference type="InterPro" id="IPR050411">
    <property type="entry name" value="AlphaKG_dependent_hydroxylases"/>
</dbReference>
<feature type="domain" description="TauD/TfdA-like" evidence="17">
    <location>
        <begin position="251"/>
        <end position="497"/>
    </location>
</feature>
<comment type="cofactor">
    <cofactor evidence="2">
        <name>L-ascorbate</name>
        <dbReference type="ChEBI" id="CHEBI:38290"/>
    </cofactor>
</comment>
<evidence type="ECO:0000256" key="15">
    <source>
        <dbReference type="ARBA" id="ARBA00049334"/>
    </source>
</evidence>
<dbReference type="EC" id="1.14.11.8" evidence="5"/>